<evidence type="ECO:0000313" key="2">
    <source>
        <dbReference type="EMBL" id="SVA19697.1"/>
    </source>
</evidence>
<reference evidence="2" key="1">
    <citation type="submission" date="2018-05" db="EMBL/GenBank/DDBJ databases">
        <authorList>
            <person name="Lanie J.A."/>
            <person name="Ng W.-L."/>
            <person name="Kazmierczak K.M."/>
            <person name="Andrzejewski T.M."/>
            <person name="Davidsen T.M."/>
            <person name="Wayne K.J."/>
            <person name="Tettelin H."/>
            <person name="Glass J.I."/>
            <person name="Rusch D."/>
            <person name="Podicherti R."/>
            <person name="Tsui H.-C.T."/>
            <person name="Winkler M.E."/>
        </authorList>
    </citation>
    <scope>NUCLEOTIDE SEQUENCE</scope>
</reference>
<organism evidence="2">
    <name type="scientific">marine metagenome</name>
    <dbReference type="NCBI Taxonomy" id="408172"/>
    <lineage>
        <taxon>unclassified sequences</taxon>
        <taxon>metagenomes</taxon>
        <taxon>ecological metagenomes</taxon>
    </lineage>
</organism>
<dbReference type="AlphaFoldDB" id="A0A381TXJ3"/>
<protein>
    <recommendedName>
        <fullName evidence="1">GAF domain-containing protein</fullName>
    </recommendedName>
</protein>
<dbReference type="SUPFAM" id="SSF55781">
    <property type="entry name" value="GAF domain-like"/>
    <property type="match status" value="1"/>
</dbReference>
<feature type="domain" description="GAF" evidence="1">
    <location>
        <begin position="89"/>
        <end position="146"/>
    </location>
</feature>
<dbReference type="InterPro" id="IPR029016">
    <property type="entry name" value="GAF-like_dom_sf"/>
</dbReference>
<name>A0A381TXJ3_9ZZZZ</name>
<dbReference type="Pfam" id="PF01590">
    <property type="entry name" value="GAF"/>
    <property type="match status" value="1"/>
</dbReference>
<sequence length="167" mass="18949">MIDYSEFLKSLSSKRNHPDDAFTALYQLVKNFIEIKLFTLTTFDIPNAQAQRIFSNMPKEYPISGTKPIEKSDWTEIVLDKHDYFVANNIGDISKVFSDYSLIEKLGCQSVVNLPVVVDGTLLGTVNCLHEENYFTSEKIKDLEQIKLPAAACFLLNKLTNNTMDSL</sequence>
<dbReference type="EMBL" id="UINC01005190">
    <property type="protein sequence ID" value="SVA19697.1"/>
    <property type="molecule type" value="Genomic_DNA"/>
</dbReference>
<evidence type="ECO:0000259" key="1">
    <source>
        <dbReference type="Pfam" id="PF01590"/>
    </source>
</evidence>
<proteinExistence type="predicted"/>
<accession>A0A381TXJ3</accession>
<dbReference type="InterPro" id="IPR003018">
    <property type="entry name" value="GAF"/>
</dbReference>
<gene>
    <name evidence="2" type="ORF">METZ01_LOCUS72551</name>
</gene>
<dbReference type="Gene3D" id="3.30.450.40">
    <property type="match status" value="1"/>
</dbReference>